<dbReference type="PROSITE" id="PS50850">
    <property type="entry name" value="MFS"/>
    <property type="match status" value="1"/>
</dbReference>
<keyword evidence="2 5" id="KW-0812">Transmembrane</keyword>
<dbReference type="PANTHER" id="PTHR23508">
    <property type="entry name" value="CARBOXYLIC ACID TRANSPORTER PROTEIN HOMOLOG"/>
    <property type="match status" value="1"/>
</dbReference>
<reference evidence="7" key="1">
    <citation type="submission" date="2023-08" db="EMBL/GenBank/DDBJ databases">
        <authorList>
            <person name="Messyasz A."/>
            <person name="Mannisto M.K."/>
            <person name="Kerkhof L.J."/>
            <person name="Haggblom M."/>
        </authorList>
    </citation>
    <scope>NUCLEOTIDE SEQUENCE</scope>
    <source>
        <strain evidence="7">M8UP39</strain>
    </source>
</reference>
<dbReference type="GO" id="GO:0005886">
    <property type="term" value="C:plasma membrane"/>
    <property type="evidence" value="ECO:0007669"/>
    <property type="project" value="TreeGrafter"/>
</dbReference>
<dbReference type="Pfam" id="PF07690">
    <property type="entry name" value="MFS_1"/>
    <property type="match status" value="1"/>
</dbReference>
<evidence type="ECO:0000313" key="7">
    <source>
        <dbReference type="EMBL" id="XCB22080.1"/>
    </source>
</evidence>
<reference evidence="7" key="2">
    <citation type="journal article" date="2024" name="Environ. Microbiol.">
        <title>Genome analysis and description of Tunturibacter gen. nov. expands the diversity of Terriglobia in tundra soils.</title>
        <authorList>
            <person name="Messyasz A."/>
            <person name="Mannisto M.K."/>
            <person name="Kerkhof L.J."/>
            <person name="Haggblom M.M."/>
        </authorList>
    </citation>
    <scope>NUCLEOTIDE SEQUENCE</scope>
    <source>
        <strain evidence="7">M8UP39</strain>
    </source>
</reference>
<feature type="transmembrane region" description="Helical" evidence="5">
    <location>
        <begin position="321"/>
        <end position="340"/>
    </location>
</feature>
<dbReference type="InterPro" id="IPR005829">
    <property type="entry name" value="Sugar_transporter_CS"/>
</dbReference>
<feature type="transmembrane region" description="Helical" evidence="5">
    <location>
        <begin position="291"/>
        <end position="314"/>
    </location>
</feature>
<feature type="transmembrane region" description="Helical" evidence="5">
    <location>
        <begin position="380"/>
        <end position="406"/>
    </location>
</feature>
<dbReference type="SUPFAM" id="SSF103473">
    <property type="entry name" value="MFS general substrate transporter"/>
    <property type="match status" value="1"/>
</dbReference>
<feature type="domain" description="Major facilitator superfamily (MFS) profile" evidence="6">
    <location>
        <begin position="25"/>
        <end position="435"/>
    </location>
</feature>
<feature type="transmembrane region" description="Helical" evidence="5">
    <location>
        <begin position="412"/>
        <end position="431"/>
    </location>
</feature>
<proteinExistence type="predicted"/>
<dbReference type="InterPro" id="IPR011701">
    <property type="entry name" value="MFS"/>
</dbReference>
<evidence type="ECO:0000256" key="5">
    <source>
        <dbReference type="SAM" id="Phobius"/>
    </source>
</evidence>
<dbReference type="AlphaFoldDB" id="A0AAU7Z0P6"/>
<evidence type="ECO:0000256" key="4">
    <source>
        <dbReference type="ARBA" id="ARBA00023136"/>
    </source>
</evidence>
<keyword evidence="4 5" id="KW-0472">Membrane</keyword>
<feature type="transmembrane region" description="Helical" evidence="5">
    <location>
        <begin position="91"/>
        <end position="110"/>
    </location>
</feature>
<evidence type="ECO:0000256" key="1">
    <source>
        <dbReference type="ARBA" id="ARBA00004141"/>
    </source>
</evidence>
<comment type="subcellular location">
    <subcellularLocation>
        <location evidence="1">Membrane</location>
        <topology evidence="1">Multi-pass membrane protein</topology>
    </subcellularLocation>
</comment>
<gene>
    <name evidence="7" type="ORF">RBB81_21270</name>
</gene>
<evidence type="ECO:0000259" key="6">
    <source>
        <dbReference type="PROSITE" id="PS50850"/>
    </source>
</evidence>
<dbReference type="EMBL" id="CP132938">
    <property type="protein sequence ID" value="XCB22080.1"/>
    <property type="molecule type" value="Genomic_DNA"/>
</dbReference>
<dbReference type="GO" id="GO:0046943">
    <property type="term" value="F:carboxylic acid transmembrane transporter activity"/>
    <property type="evidence" value="ECO:0007669"/>
    <property type="project" value="TreeGrafter"/>
</dbReference>
<keyword evidence="3 5" id="KW-1133">Transmembrane helix</keyword>
<dbReference type="PROSITE" id="PS00217">
    <property type="entry name" value="SUGAR_TRANSPORT_2"/>
    <property type="match status" value="1"/>
</dbReference>
<evidence type="ECO:0000256" key="2">
    <source>
        <dbReference type="ARBA" id="ARBA00022692"/>
    </source>
</evidence>
<feature type="transmembrane region" description="Helical" evidence="5">
    <location>
        <begin position="256"/>
        <end position="276"/>
    </location>
</feature>
<evidence type="ECO:0000256" key="3">
    <source>
        <dbReference type="ARBA" id="ARBA00022989"/>
    </source>
</evidence>
<dbReference type="InterPro" id="IPR020846">
    <property type="entry name" value="MFS_dom"/>
</dbReference>
<organism evidence="7">
    <name type="scientific">Tunturiibacter gelidiferens</name>
    <dbReference type="NCBI Taxonomy" id="3069689"/>
    <lineage>
        <taxon>Bacteria</taxon>
        <taxon>Pseudomonadati</taxon>
        <taxon>Acidobacteriota</taxon>
        <taxon>Terriglobia</taxon>
        <taxon>Terriglobales</taxon>
        <taxon>Acidobacteriaceae</taxon>
        <taxon>Tunturiibacter</taxon>
    </lineage>
</organism>
<feature type="transmembrane region" description="Helical" evidence="5">
    <location>
        <begin position="346"/>
        <end position="368"/>
    </location>
</feature>
<sequence>MDRRATVDVAGLIDNTPLDWFHAIVLMNTCMVMFLEGYDMQVTSYAAPAIIKAWHLTSAHFGPVFGFGLLGYFLGATILGHLGDRFGRKKVILGGSLFFGAFTFGAAFATSLTQLLILRFLAGIGIGASIPAAIALTVEYAPAHLKARIISFLFLGYTLGATLGGFIAVKLIPAFGWPAVFVVGGIAPLVLAAIGLFTLPESVQFLALLQDRPQRVQAILTRFQRGLRFSDDTRFFVAEQKHRGLPVKQLFANGRAVMTMLLWTGFASSLLAHYFLTSWLPTILAGAAVPLSYAIISGALLQGGGGIGGLLLCWLSDTKSVLFIALAFCLASPFILFIPHAGGSSLMVLCFLTGFFLVGGQIGLNSIAGTMYPTDIRATGAGWALGIGRIGSIVGPVLGGVFLSMRVPTQTLFLYTALVPVVCAASIALLWKISAAVKPAASPIPS</sequence>
<feature type="transmembrane region" description="Helical" evidence="5">
    <location>
        <begin position="116"/>
        <end position="138"/>
    </location>
</feature>
<name>A0AAU7Z0P6_9BACT</name>
<dbReference type="RefSeq" id="WP_353072076.1">
    <property type="nucleotide sequence ID" value="NZ_CP132938.1"/>
</dbReference>
<dbReference type="KEGG" id="tgi:RBB81_21270"/>
<dbReference type="InterPro" id="IPR036259">
    <property type="entry name" value="MFS_trans_sf"/>
</dbReference>
<accession>A0AAU7Z0P6</accession>
<feature type="transmembrane region" description="Helical" evidence="5">
    <location>
        <begin position="175"/>
        <end position="199"/>
    </location>
</feature>
<feature type="transmembrane region" description="Helical" evidence="5">
    <location>
        <begin position="58"/>
        <end position="79"/>
    </location>
</feature>
<dbReference type="PANTHER" id="PTHR23508:SF10">
    <property type="entry name" value="CARBOXYLIC ACID TRANSPORTER PROTEIN HOMOLOG"/>
    <property type="match status" value="1"/>
</dbReference>
<dbReference type="Gene3D" id="1.20.1250.20">
    <property type="entry name" value="MFS general substrate transporter like domains"/>
    <property type="match status" value="1"/>
</dbReference>
<protein>
    <submittedName>
        <fullName evidence="7">MFS transporter</fullName>
    </submittedName>
</protein>
<feature type="transmembrane region" description="Helical" evidence="5">
    <location>
        <begin position="150"/>
        <end position="169"/>
    </location>
</feature>
<feature type="transmembrane region" description="Helical" evidence="5">
    <location>
        <begin position="20"/>
        <end position="38"/>
    </location>
</feature>